<dbReference type="Proteomes" id="UP001140094">
    <property type="component" value="Unassembled WGS sequence"/>
</dbReference>
<evidence type="ECO:0000256" key="1">
    <source>
        <dbReference type="SAM" id="MobiDB-lite"/>
    </source>
</evidence>
<reference evidence="2" key="1">
    <citation type="submission" date="2022-07" db="EMBL/GenBank/DDBJ databases">
        <title>Phylogenomic reconstructions and comparative analyses of Kickxellomycotina fungi.</title>
        <authorList>
            <person name="Reynolds N.K."/>
            <person name="Stajich J.E."/>
            <person name="Barry K."/>
            <person name="Grigoriev I.V."/>
            <person name="Crous P."/>
            <person name="Smith M.E."/>
        </authorList>
    </citation>
    <scope>NUCLEOTIDE SEQUENCE</scope>
    <source>
        <strain evidence="2">NRRL 1565</strain>
    </source>
</reference>
<keyword evidence="3" id="KW-1185">Reference proteome</keyword>
<evidence type="ECO:0000313" key="2">
    <source>
        <dbReference type="EMBL" id="KAJ2798742.1"/>
    </source>
</evidence>
<accession>A0A9W8HST9</accession>
<feature type="compositionally biased region" description="Polar residues" evidence="1">
    <location>
        <begin position="155"/>
        <end position="174"/>
    </location>
</feature>
<proteinExistence type="predicted"/>
<dbReference type="EMBL" id="JANBUO010001329">
    <property type="protein sequence ID" value="KAJ2798742.1"/>
    <property type="molecule type" value="Genomic_DNA"/>
</dbReference>
<dbReference type="AlphaFoldDB" id="A0A9W8HST9"/>
<gene>
    <name evidence="2" type="ORF">H4R20_004712</name>
</gene>
<name>A0A9W8HST9_9FUNG</name>
<dbReference type="OrthoDB" id="5527746at2759"/>
<feature type="region of interest" description="Disordered" evidence="1">
    <location>
        <begin position="155"/>
        <end position="175"/>
    </location>
</feature>
<organism evidence="2 3">
    <name type="scientific">Coemansia guatemalensis</name>
    <dbReference type="NCBI Taxonomy" id="2761395"/>
    <lineage>
        <taxon>Eukaryota</taxon>
        <taxon>Fungi</taxon>
        <taxon>Fungi incertae sedis</taxon>
        <taxon>Zoopagomycota</taxon>
        <taxon>Kickxellomycotina</taxon>
        <taxon>Kickxellomycetes</taxon>
        <taxon>Kickxellales</taxon>
        <taxon>Kickxellaceae</taxon>
        <taxon>Coemansia</taxon>
    </lineage>
</organism>
<protein>
    <submittedName>
        <fullName evidence="2">Uncharacterized protein</fullName>
    </submittedName>
</protein>
<evidence type="ECO:0000313" key="3">
    <source>
        <dbReference type="Proteomes" id="UP001140094"/>
    </source>
</evidence>
<comment type="caution">
    <text evidence="2">The sequence shown here is derived from an EMBL/GenBank/DDBJ whole genome shotgun (WGS) entry which is preliminary data.</text>
</comment>
<sequence length="234" mass="25502">MIQIAQPNVGATMVTTSQFPNLAATGIRSSTEIHNNPTSYFTTFRPSSPSCRHGCSFGGRIWESLSRVIAYEAPPVYTRGAWAIINDVPYPAPPPYAGSSRHPPTYEEALEIGVVASPLRIEQRMRRQSRASSMAFADGRASACLPRVESAPQLTTLPESASRISGGSSNTLVQNEPEDAFLPGVLDEEILPKYDDVDDTIPLSPVVRRWHLGEPAFEKPAMHPKGYKYSQASG</sequence>